<feature type="region of interest" description="Disordered" evidence="1">
    <location>
        <begin position="1"/>
        <end position="51"/>
    </location>
</feature>
<sequence length="121" mass="14026">MGFVARGRVIIHKDDENQDDENDDMDAHMTDPIRAATPSEVGPSTMPSSSSLSMEEYFANLSKQMEDMSFAHQMRFDHIIEMQQTHQEYVYERLEEFDTRLGNIEERLNLQTLARPPSPTF</sequence>
<reference evidence="3" key="1">
    <citation type="journal article" date="2015" name="Proc. Natl. Acad. Sci. U.S.A.">
        <title>Genome sequencing of adzuki bean (Vigna angularis) provides insight into high starch and low fat accumulation and domestication.</title>
        <authorList>
            <person name="Yang K."/>
            <person name="Tian Z."/>
            <person name="Chen C."/>
            <person name="Luo L."/>
            <person name="Zhao B."/>
            <person name="Wang Z."/>
            <person name="Yu L."/>
            <person name="Li Y."/>
            <person name="Sun Y."/>
            <person name="Li W."/>
            <person name="Chen Y."/>
            <person name="Li Y."/>
            <person name="Zhang Y."/>
            <person name="Ai D."/>
            <person name="Zhao J."/>
            <person name="Shang C."/>
            <person name="Ma Y."/>
            <person name="Wu B."/>
            <person name="Wang M."/>
            <person name="Gao L."/>
            <person name="Sun D."/>
            <person name="Zhang P."/>
            <person name="Guo F."/>
            <person name="Wang W."/>
            <person name="Li Y."/>
            <person name="Wang J."/>
            <person name="Varshney R.K."/>
            <person name="Wang J."/>
            <person name="Ling H.Q."/>
            <person name="Wan P."/>
        </authorList>
    </citation>
    <scope>NUCLEOTIDE SEQUENCE</scope>
    <source>
        <strain evidence="3">cv. Jingnong 6</strain>
    </source>
</reference>
<organism evidence="2 3">
    <name type="scientific">Phaseolus angularis</name>
    <name type="common">Azuki bean</name>
    <name type="synonym">Vigna angularis</name>
    <dbReference type="NCBI Taxonomy" id="3914"/>
    <lineage>
        <taxon>Eukaryota</taxon>
        <taxon>Viridiplantae</taxon>
        <taxon>Streptophyta</taxon>
        <taxon>Embryophyta</taxon>
        <taxon>Tracheophyta</taxon>
        <taxon>Spermatophyta</taxon>
        <taxon>Magnoliopsida</taxon>
        <taxon>eudicotyledons</taxon>
        <taxon>Gunneridae</taxon>
        <taxon>Pentapetalae</taxon>
        <taxon>rosids</taxon>
        <taxon>fabids</taxon>
        <taxon>Fabales</taxon>
        <taxon>Fabaceae</taxon>
        <taxon>Papilionoideae</taxon>
        <taxon>50 kb inversion clade</taxon>
        <taxon>NPAAA clade</taxon>
        <taxon>indigoferoid/millettioid clade</taxon>
        <taxon>Phaseoleae</taxon>
        <taxon>Vigna</taxon>
    </lineage>
</organism>
<name>A0A0L9U4T0_PHAAN</name>
<accession>A0A0L9U4T0</accession>
<dbReference type="Gramene" id="KOM37795">
    <property type="protein sequence ID" value="KOM37795"/>
    <property type="gene ID" value="LR48_Vigan03g117700"/>
</dbReference>
<proteinExistence type="predicted"/>
<dbReference type="EMBL" id="CM003373">
    <property type="protein sequence ID" value="KOM37795.1"/>
    <property type="molecule type" value="Genomic_DNA"/>
</dbReference>
<dbReference type="Proteomes" id="UP000053144">
    <property type="component" value="Chromosome 3"/>
</dbReference>
<protein>
    <submittedName>
        <fullName evidence="2">Uncharacterized protein</fullName>
    </submittedName>
</protein>
<dbReference type="AlphaFoldDB" id="A0A0L9U4T0"/>
<evidence type="ECO:0000256" key="1">
    <source>
        <dbReference type="SAM" id="MobiDB-lite"/>
    </source>
</evidence>
<evidence type="ECO:0000313" key="2">
    <source>
        <dbReference type="EMBL" id="KOM37795.1"/>
    </source>
</evidence>
<gene>
    <name evidence="2" type="ORF">LR48_Vigan03g117700</name>
</gene>
<evidence type="ECO:0000313" key="3">
    <source>
        <dbReference type="Proteomes" id="UP000053144"/>
    </source>
</evidence>